<dbReference type="PANTHER" id="PTHR43800:SF1">
    <property type="entry name" value="PEPTIDYL-LYSINE N-ACETYLTRANSFERASE YJAB"/>
    <property type="match status" value="1"/>
</dbReference>
<proteinExistence type="predicted"/>
<dbReference type="GO" id="GO:0016747">
    <property type="term" value="F:acyltransferase activity, transferring groups other than amino-acyl groups"/>
    <property type="evidence" value="ECO:0007669"/>
    <property type="project" value="InterPro"/>
</dbReference>
<organism evidence="4 5">
    <name type="scientific">Mesorhizobium australicum</name>
    <dbReference type="NCBI Taxonomy" id="536018"/>
    <lineage>
        <taxon>Bacteria</taxon>
        <taxon>Pseudomonadati</taxon>
        <taxon>Pseudomonadota</taxon>
        <taxon>Alphaproteobacteria</taxon>
        <taxon>Hyphomicrobiales</taxon>
        <taxon>Phyllobacteriaceae</taxon>
        <taxon>Mesorhizobium</taxon>
    </lineage>
</organism>
<dbReference type="SUPFAM" id="SSF55729">
    <property type="entry name" value="Acyl-CoA N-acyltransferases (Nat)"/>
    <property type="match status" value="1"/>
</dbReference>
<keyword evidence="5" id="KW-1185">Reference proteome</keyword>
<evidence type="ECO:0000256" key="2">
    <source>
        <dbReference type="ARBA" id="ARBA00023315"/>
    </source>
</evidence>
<accession>A0A1X7PDR8</accession>
<reference evidence="4 5" key="1">
    <citation type="submission" date="2017-04" db="EMBL/GenBank/DDBJ databases">
        <authorList>
            <person name="Afonso C.L."/>
            <person name="Miller P.J."/>
            <person name="Scott M.A."/>
            <person name="Spackman E."/>
            <person name="Goraichik I."/>
            <person name="Dimitrov K.M."/>
            <person name="Suarez D.L."/>
            <person name="Swayne D.E."/>
        </authorList>
    </citation>
    <scope>NUCLEOTIDE SEQUENCE [LARGE SCALE GENOMIC DNA]</scope>
    <source>
        <strain evidence="4 5">B5P</strain>
    </source>
</reference>
<gene>
    <name evidence="4" type="ORF">SAMN02982922_3925</name>
</gene>
<dbReference type="PANTHER" id="PTHR43800">
    <property type="entry name" value="PEPTIDYL-LYSINE N-ACETYLTRANSFERASE YJAB"/>
    <property type="match status" value="1"/>
</dbReference>
<keyword evidence="1 4" id="KW-0808">Transferase</keyword>
<dbReference type="EMBL" id="FXBL01000004">
    <property type="protein sequence ID" value="SMH49487.1"/>
    <property type="molecule type" value="Genomic_DNA"/>
</dbReference>
<sequence length="188" mass="21181">MTAQKKPAPIDVTVTFLEMVAPPAHYPPVPYNRPIALLKARSMPNHFYRYLIDRVGRKWHWVNALRLSDEALAQKLAEPERDVRVLHLDGVPAGMFELAPEGDDMIELVYFGLMENATGQGIGRWFLGAAIEAAWARSPQRVVVQTCTLDHPAALPLYQKMGFRPVAQVKETVFPLTMPERADILVRP</sequence>
<dbReference type="Pfam" id="PF00583">
    <property type="entry name" value="Acetyltransf_1"/>
    <property type="match status" value="1"/>
</dbReference>
<protein>
    <submittedName>
        <fullName evidence="4">Acetyltransferase (GNAT) domain-containing protein</fullName>
    </submittedName>
</protein>
<dbReference type="OrthoDB" id="275336at2"/>
<dbReference type="PROSITE" id="PS51186">
    <property type="entry name" value="GNAT"/>
    <property type="match status" value="1"/>
</dbReference>
<dbReference type="CDD" id="cd04301">
    <property type="entry name" value="NAT_SF"/>
    <property type="match status" value="1"/>
</dbReference>
<keyword evidence="2" id="KW-0012">Acyltransferase</keyword>
<evidence type="ECO:0000313" key="5">
    <source>
        <dbReference type="Proteomes" id="UP000193083"/>
    </source>
</evidence>
<evidence type="ECO:0000256" key="1">
    <source>
        <dbReference type="ARBA" id="ARBA00022679"/>
    </source>
</evidence>
<dbReference type="Gene3D" id="3.40.630.30">
    <property type="match status" value="1"/>
</dbReference>
<dbReference type="AlphaFoldDB" id="A0A1X7PDR8"/>
<dbReference type="RefSeq" id="WP_085465679.1">
    <property type="nucleotide sequence ID" value="NZ_FXBL01000004.1"/>
</dbReference>
<dbReference type="Proteomes" id="UP000193083">
    <property type="component" value="Unassembled WGS sequence"/>
</dbReference>
<evidence type="ECO:0000259" key="3">
    <source>
        <dbReference type="PROSITE" id="PS51186"/>
    </source>
</evidence>
<dbReference type="InterPro" id="IPR016181">
    <property type="entry name" value="Acyl_CoA_acyltransferase"/>
</dbReference>
<feature type="domain" description="N-acetyltransferase" evidence="3">
    <location>
        <begin position="45"/>
        <end position="183"/>
    </location>
</feature>
<dbReference type="InterPro" id="IPR000182">
    <property type="entry name" value="GNAT_dom"/>
</dbReference>
<evidence type="ECO:0000313" key="4">
    <source>
        <dbReference type="EMBL" id="SMH49487.1"/>
    </source>
</evidence>
<name>A0A1X7PDR8_9HYPH</name>